<dbReference type="Proteomes" id="UP000232722">
    <property type="component" value="Unassembled WGS sequence"/>
</dbReference>
<accession>A0A2N0Q9Q1</accession>
<reference evidence="1 2" key="1">
    <citation type="submission" date="2016-04" db="EMBL/GenBank/DDBJ databases">
        <title>Genome analyses suggest a sexual origin of heterokaryosis in a supposedly ancient asexual fungus.</title>
        <authorList>
            <person name="Ropars J."/>
            <person name="Sedzielewska K."/>
            <person name="Noel J."/>
            <person name="Charron P."/>
            <person name="Farinelli L."/>
            <person name="Marton T."/>
            <person name="Kruger M."/>
            <person name="Pelin A."/>
            <person name="Brachmann A."/>
            <person name="Corradi N."/>
        </authorList>
    </citation>
    <scope>NUCLEOTIDE SEQUENCE [LARGE SCALE GENOMIC DNA]</scope>
    <source>
        <strain evidence="1 2">A5</strain>
    </source>
</reference>
<dbReference type="VEuPathDB" id="FungiDB:RhiirFUN_016594"/>
<reference evidence="1 2" key="2">
    <citation type="submission" date="2017-09" db="EMBL/GenBank/DDBJ databases">
        <title>Extensive intraspecific genome diversity in a model arbuscular mycorrhizal fungus.</title>
        <authorList>
            <person name="Chen E.C."/>
            <person name="Morin E."/>
            <person name="Beaudet D."/>
            <person name="Noel J."/>
            <person name="Ndikumana S."/>
            <person name="Charron P."/>
            <person name="St-Onge C."/>
            <person name="Giorgi J."/>
            <person name="Grigoriev I.V."/>
            <person name="Roux C."/>
            <person name="Martin F.M."/>
            <person name="Corradi N."/>
        </authorList>
    </citation>
    <scope>NUCLEOTIDE SEQUENCE [LARGE SCALE GENOMIC DNA]</scope>
    <source>
        <strain evidence="1 2">A5</strain>
    </source>
</reference>
<dbReference type="AlphaFoldDB" id="A0A2N0Q9Q1"/>
<evidence type="ECO:0000313" key="1">
    <source>
        <dbReference type="EMBL" id="PKC15777.1"/>
    </source>
</evidence>
<organism evidence="1 2">
    <name type="scientific">Rhizophagus irregularis</name>
    <dbReference type="NCBI Taxonomy" id="588596"/>
    <lineage>
        <taxon>Eukaryota</taxon>
        <taxon>Fungi</taxon>
        <taxon>Fungi incertae sedis</taxon>
        <taxon>Mucoromycota</taxon>
        <taxon>Glomeromycotina</taxon>
        <taxon>Glomeromycetes</taxon>
        <taxon>Glomerales</taxon>
        <taxon>Glomeraceae</taxon>
        <taxon>Rhizophagus</taxon>
    </lineage>
</organism>
<dbReference type="EMBL" id="LLXJ01000074">
    <property type="protein sequence ID" value="PKC15777.1"/>
    <property type="molecule type" value="Genomic_DNA"/>
</dbReference>
<protein>
    <submittedName>
        <fullName evidence="1">Uncharacterized protein</fullName>
    </submittedName>
</protein>
<name>A0A2N0Q9Q1_9GLOM</name>
<proteinExistence type="predicted"/>
<gene>
    <name evidence="1" type="ORF">RhiirA5_407812</name>
</gene>
<evidence type="ECO:0000313" key="2">
    <source>
        <dbReference type="Proteomes" id="UP000232722"/>
    </source>
</evidence>
<dbReference type="VEuPathDB" id="FungiDB:RhiirA1_479563"/>
<comment type="caution">
    <text evidence="1">The sequence shown here is derived from an EMBL/GenBank/DDBJ whole genome shotgun (WGS) entry which is preliminary data.</text>
</comment>
<sequence length="159" mass="18634">MDRSIILKNATQYNIHGEAASAPLQAMREDHHQILKNYDPKVTGYKTVKDRVTVLFTCNATGIDYYRNTKSWMQVLVWNQYLKKLDIKMRNQGQFDNDEITTEMLSNEEILKAVLPNNQEKEIEESLNPLPLITHSEVDNKVILYLEQQESDFDMKRKN</sequence>